<dbReference type="STRING" id="1423351.A0A074RJ30"/>
<evidence type="ECO:0000313" key="6">
    <source>
        <dbReference type="EMBL" id="KEP46784.1"/>
    </source>
</evidence>
<feature type="repeat" description="WD" evidence="3">
    <location>
        <begin position="1180"/>
        <end position="1221"/>
    </location>
</feature>
<dbReference type="SMART" id="SM00320">
    <property type="entry name" value="WD40"/>
    <property type="match status" value="12"/>
</dbReference>
<evidence type="ECO:0000256" key="3">
    <source>
        <dbReference type="PROSITE-ProRule" id="PRU00221"/>
    </source>
</evidence>
<feature type="repeat" description="WD" evidence="3">
    <location>
        <begin position="1446"/>
        <end position="1487"/>
    </location>
</feature>
<dbReference type="Gene3D" id="2.130.10.10">
    <property type="entry name" value="YVTN repeat-like/Quinoprotein amine dehydrogenase"/>
    <property type="match status" value="4"/>
</dbReference>
<gene>
    <name evidence="6" type="ORF">V565_181790</name>
</gene>
<dbReference type="Pfam" id="PF24883">
    <property type="entry name" value="NPHP3_N"/>
    <property type="match status" value="1"/>
</dbReference>
<accession>A0A074RJ30</accession>
<comment type="caution">
    <text evidence="6">The sequence shown here is derived from an EMBL/GenBank/DDBJ whole genome shotgun (WGS) entry which is preliminary data.</text>
</comment>
<feature type="repeat" description="WD" evidence="3">
    <location>
        <begin position="1489"/>
        <end position="1524"/>
    </location>
</feature>
<evidence type="ECO:0000313" key="7">
    <source>
        <dbReference type="Proteomes" id="UP000027456"/>
    </source>
</evidence>
<dbReference type="SUPFAM" id="SSF50998">
    <property type="entry name" value="Quinoprotein alcohol dehydrogenase-like"/>
    <property type="match status" value="1"/>
</dbReference>
<feature type="repeat" description="WD" evidence="3">
    <location>
        <begin position="1403"/>
        <end position="1444"/>
    </location>
</feature>
<evidence type="ECO:0000256" key="1">
    <source>
        <dbReference type="ARBA" id="ARBA00022574"/>
    </source>
</evidence>
<keyword evidence="7" id="KW-1185">Reference proteome</keyword>
<dbReference type="InterPro" id="IPR011047">
    <property type="entry name" value="Quinoprotein_ADH-like_sf"/>
</dbReference>
<evidence type="ECO:0000256" key="2">
    <source>
        <dbReference type="ARBA" id="ARBA00022737"/>
    </source>
</evidence>
<feature type="compositionally biased region" description="Polar residues" evidence="4">
    <location>
        <begin position="107"/>
        <end position="128"/>
    </location>
</feature>
<dbReference type="HOGENOM" id="CLU_000288_6_3_1"/>
<feature type="domain" description="NACHT" evidence="5">
    <location>
        <begin position="377"/>
        <end position="526"/>
    </location>
</feature>
<dbReference type="OrthoDB" id="3027122at2759"/>
<feature type="region of interest" description="Disordered" evidence="4">
    <location>
        <begin position="28"/>
        <end position="162"/>
    </location>
</feature>
<dbReference type="EMBL" id="AZST01000954">
    <property type="protein sequence ID" value="KEP46784.1"/>
    <property type="molecule type" value="Genomic_DNA"/>
</dbReference>
<organism evidence="6 7">
    <name type="scientific">Rhizoctonia solani 123E</name>
    <dbReference type="NCBI Taxonomy" id="1423351"/>
    <lineage>
        <taxon>Eukaryota</taxon>
        <taxon>Fungi</taxon>
        <taxon>Dikarya</taxon>
        <taxon>Basidiomycota</taxon>
        <taxon>Agaricomycotina</taxon>
        <taxon>Agaricomycetes</taxon>
        <taxon>Cantharellales</taxon>
        <taxon>Ceratobasidiaceae</taxon>
        <taxon>Rhizoctonia</taxon>
    </lineage>
</organism>
<dbReference type="PROSITE" id="PS00678">
    <property type="entry name" value="WD_REPEATS_1"/>
    <property type="match status" value="1"/>
</dbReference>
<keyword evidence="2" id="KW-0677">Repeat</keyword>
<proteinExistence type="predicted"/>
<dbReference type="InterPro" id="IPR015943">
    <property type="entry name" value="WD40/YVTN_repeat-like_dom_sf"/>
</dbReference>
<reference evidence="6 7" key="1">
    <citation type="submission" date="2013-12" db="EMBL/GenBank/DDBJ databases">
        <authorList>
            <person name="Cubeta M."/>
            <person name="Pakala S."/>
            <person name="Fedorova N."/>
            <person name="Thomas E."/>
            <person name="Dean R."/>
            <person name="Jabaji S."/>
            <person name="Neate S."/>
            <person name="Toda T."/>
            <person name="Tavantzis S."/>
            <person name="Vilgalys R."/>
            <person name="Bharathan N."/>
            <person name="Pakala S."/>
            <person name="Losada L.S."/>
            <person name="Zafar N."/>
            <person name="Nierman W."/>
        </authorList>
    </citation>
    <scope>NUCLEOTIDE SEQUENCE [LARGE SCALE GENOMIC DNA]</scope>
    <source>
        <strain evidence="6 7">123E</strain>
    </source>
</reference>
<dbReference type="PROSITE" id="PS50082">
    <property type="entry name" value="WD_REPEATS_2"/>
    <property type="match status" value="4"/>
</dbReference>
<feature type="compositionally biased region" description="Polar residues" evidence="4">
    <location>
        <begin position="136"/>
        <end position="152"/>
    </location>
</feature>
<dbReference type="PANTHER" id="PTHR19879:SF9">
    <property type="entry name" value="TRANSCRIPTION INITIATION FACTOR TFIID SUBUNIT 5"/>
    <property type="match status" value="1"/>
</dbReference>
<dbReference type="InterPro" id="IPR027417">
    <property type="entry name" value="P-loop_NTPase"/>
</dbReference>
<dbReference type="InterPro" id="IPR056884">
    <property type="entry name" value="NPHP3-like_N"/>
</dbReference>
<keyword evidence="1 3" id="KW-0853">WD repeat</keyword>
<dbReference type="InterPro" id="IPR036322">
    <property type="entry name" value="WD40_repeat_dom_sf"/>
</dbReference>
<dbReference type="PROSITE" id="PS50837">
    <property type="entry name" value="NACHT"/>
    <property type="match status" value="1"/>
</dbReference>
<evidence type="ECO:0000259" key="5">
    <source>
        <dbReference type="PROSITE" id="PS50837"/>
    </source>
</evidence>
<feature type="compositionally biased region" description="Polar residues" evidence="4">
    <location>
        <begin position="32"/>
        <end position="59"/>
    </location>
</feature>
<protein>
    <submittedName>
        <fullName evidence="6">Putative vegetative incompatibility protein HET-E-1</fullName>
    </submittedName>
</protein>
<feature type="compositionally biased region" description="Basic and acidic residues" evidence="4">
    <location>
        <begin position="81"/>
        <end position="98"/>
    </location>
</feature>
<dbReference type="SUPFAM" id="SSF52540">
    <property type="entry name" value="P-loop containing nucleoside triphosphate hydrolases"/>
    <property type="match status" value="1"/>
</dbReference>
<dbReference type="SUPFAM" id="SSF50978">
    <property type="entry name" value="WD40 repeat-like"/>
    <property type="match status" value="2"/>
</dbReference>
<dbReference type="Gene3D" id="3.40.50.300">
    <property type="entry name" value="P-loop containing nucleotide triphosphate hydrolases"/>
    <property type="match status" value="1"/>
</dbReference>
<evidence type="ECO:0000256" key="4">
    <source>
        <dbReference type="SAM" id="MobiDB-lite"/>
    </source>
</evidence>
<dbReference type="PRINTS" id="PR00320">
    <property type="entry name" value="GPROTEINBRPT"/>
</dbReference>
<dbReference type="InterPro" id="IPR020472">
    <property type="entry name" value="WD40_PAC1"/>
</dbReference>
<dbReference type="PANTHER" id="PTHR19879">
    <property type="entry name" value="TRANSCRIPTION INITIATION FACTOR TFIID"/>
    <property type="match status" value="1"/>
</dbReference>
<dbReference type="CDD" id="cd00200">
    <property type="entry name" value="WD40"/>
    <property type="match status" value="1"/>
</dbReference>
<dbReference type="Proteomes" id="UP000027456">
    <property type="component" value="Unassembled WGS sequence"/>
</dbReference>
<dbReference type="Pfam" id="PF00400">
    <property type="entry name" value="WD40"/>
    <property type="match status" value="7"/>
</dbReference>
<dbReference type="PROSITE" id="PS50294">
    <property type="entry name" value="WD_REPEATS_REGION"/>
    <property type="match status" value="4"/>
</dbReference>
<name>A0A074RJ30_9AGAM</name>
<sequence>MSFREGIKQVLKKAEGDVKRTKDDIKAFLKGSGSSRPSTPFGSLPHTNSIDMDQQTGNHSAGLLAIPPPTLASTDPSFATRLDEAPIDQDHSGTKDLSLHTPEIGPQDTSTMESTQMQARVASQSHASESARVDTLVNSNESAPAEQSTSQHTPRETLGASTRKDLKQLATGVAEQVIDTLKIGPLRDVSDLLQSFADMYKLDGTVKSEYEALQDRLQALLEVLENHSETSASPMITSKITDIREFIEGELGSIEKKPNEKQHGRFLMAKDEEERFVGCCRRIQKYLDRLSLDTSLSMWKLEDEKSKVCSAQTASSKSDVSSQDRISSWVRLLPSSPSAWYNSSAGSSLKRRECTPGTRVDVLANLLAWTNNNSTDAVYWLNGMAGTGKTTIAYSVCKELDDKHKLAASFFCSRMREECRDVNRIIPSIAYQLAQFSLPFQSALSAILEKDQNAHQKVLTEQFEALIRKPLLALTMRLLSPERLIVVIDALDECDDKDSTRDILNLLLSKTADLPIKFIVSSRPEAQVRDQMIDNRVKSKLVLHELDTGDVQADIETYLREELKPMNPSPTESQIAALVNKAGILFIYAATAVRYIGHDNFHRKPDARLRTLLGGQRTQRGKKLDEIDDLYMTILEAAFGDQGIDEEEQGDMEQVIYTVICAREPLTVSGLSELLQIKDIERVRAALRPLWSVLHVVGASELVTTLHASFPDFMFDSARSKAYRCDPDVHHRILAKHCFERINRTQPQFNICGLESSYLPDDKVPNIEKRVADAISSDLLYACQYWADHVKVGKCALTLAMDLQDFLSTRLLIWMEVLNLNKQMRDGVQCMKLAVEWCNLESHLELVDLANDALRFVDTFASNPVSQSTPHIYVSMMTFWPRSAPIAKYYAQFTHGPVEAEGPALYQRQLAHLTTWAFDNAIGAMAVSPDGRYIALGMGRDVLVVDSSDGKALLGPLHGPSDHSIESIVFSPDQTYILAGLFSLMNLFVTITGWDTRTGDTVLGPLQLDNHKNTIALSRFMLSPDCTCIAIFSLDKNTRLWSTENGNVLRCLETYGHVSAAAFSSDGIHIAAGFEQTLQIWNSQTGDTTLGPLTTGMVFTIVFSPDKSCIVHTTHLDQTAESALYVRDAQNGDIMHKLNTDNAFKLTCLGYSPDGRHIVSGGSSIQVWDAQNGQMVLGPLEGHTGIIGPVGFLPDGSRIVSACSDGLVCTWDARQRNLAAESTHARSSHIYLAKFSADGTHFVSFSEDNTLRICDSHTGAMVVGPLAIHTYSDYIPVLLFTKDHIALGSGNGIFVYDALSGQALSSRTVTSGTRILALAYSPDGTLIAAGSIEPKYPSEMYLWDAQTGTKVLGPLEDIDGTIYAAQFSPDGTRIVASYSSSRHASSVHGVWDISDGKNVLTVLTSHAHGVYFISYSPDGALIASGSDDKTITVWDAYTGSKILGPLVGHSDCVRSVHFSPDSTRLVSGSEDRTIRIWDVRTGDMVFELVHGHEKSFTSVSYSPDGTRILSCSFDGSVRIHDAQSIEERVGHSALSYVVHSNLTYHYSIGTIVRYN</sequence>
<dbReference type="InterPro" id="IPR019775">
    <property type="entry name" value="WD40_repeat_CS"/>
</dbReference>
<dbReference type="InterPro" id="IPR001680">
    <property type="entry name" value="WD40_rpt"/>
</dbReference>
<dbReference type="InterPro" id="IPR007111">
    <property type="entry name" value="NACHT_NTPase"/>
</dbReference>